<evidence type="ECO:0000256" key="1">
    <source>
        <dbReference type="SAM" id="Phobius"/>
    </source>
</evidence>
<dbReference type="Gene3D" id="1.20.144.10">
    <property type="entry name" value="Phosphatidic acid phosphatase type 2/haloperoxidase"/>
    <property type="match status" value="1"/>
</dbReference>
<feature type="transmembrane region" description="Helical" evidence="1">
    <location>
        <begin position="106"/>
        <end position="127"/>
    </location>
</feature>
<accession>A0ABP3VME7</accession>
<evidence type="ECO:0000259" key="2">
    <source>
        <dbReference type="SMART" id="SM00014"/>
    </source>
</evidence>
<dbReference type="InterPro" id="IPR036938">
    <property type="entry name" value="PAP2/HPO_sf"/>
</dbReference>
<dbReference type="RefSeq" id="WP_224454802.1">
    <property type="nucleotide sequence ID" value="NZ_BAAAGG010000022.1"/>
</dbReference>
<reference evidence="4" key="1">
    <citation type="journal article" date="2019" name="Int. J. Syst. Evol. Microbiol.">
        <title>The Global Catalogue of Microorganisms (GCM) 10K type strain sequencing project: providing services to taxonomists for standard genome sequencing and annotation.</title>
        <authorList>
            <consortium name="The Broad Institute Genomics Platform"/>
            <consortium name="The Broad Institute Genome Sequencing Center for Infectious Disease"/>
            <person name="Wu L."/>
            <person name="Ma J."/>
        </authorList>
    </citation>
    <scope>NUCLEOTIDE SEQUENCE [LARGE SCALE GENOMIC DNA]</scope>
    <source>
        <strain evidence="4">JCM 16231</strain>
    </source>
</reference>
<evidence type="ECO:0000313" key="4">
    <source>
        <dbReference type="Proteomes" id="UP001500185"/>
    </source>
</evidence>
<dbReference type="InterPro" id="IPR000326">
    <property type="entry name" value="PAP2/HPO"/>
</dbReference>
<keyword evidence="1" id="KW-0472">Membrane</keyword>
<dbReference type="EMBL" id="BAAAGG010000022">
    <property type="protein sequence ID" value="GAA0764064.1"/>
    <property type="molecule type" value="Genomic_DNA"/>
</dbReference>
<dbReference type="CDD" id="cd03395">
    <property type="entry name" value="PAP2_like_4"/>
    <property type="match status" value="1"/>
</dbReference>
<evidence type="ECO:0000313" key="3">
    <source>
        <dbReference type="EMBL" id="GAA0764064.1"/>
    </source>
</evidence>
<keyword evidence="1" id="KW-1133">Transmembrane helix</keyword>
<name>A0ABP3VME7_9FLAO</name>
<gene>
    <name evidence="3" type="ORF">GCM10009433_26110</name>
</gene>
<protein>
    <submittedName>
        <fullName evidence="3">Phosphatase PAP2 family protein</fullName>
    </submittedName>
</protein>
<feature type="transmembrane region" description="Helical" evidence="1">
    <location>
        <begin position="56"/>
        <end position="75"/>
    </location>
</feature>
<feature type="transmembrane region" description="Helical" evidence="1">
    <location>
        <begin position="134"/>
        <end position="152"/>
    </location>
</feature>
<proteinExistence type="predicted"/>
<dbReference type="SUPFAM" id="SSF48317">
    <property type="entry name" value="Acid phosphatase/Vanadium-dependent haloperoxidase"/>
    <property type="match status" value="1"/>
</dbReference>
<dbReference type="PANTHER" id="PTHR14969:SF13">
    <property type="entry name" value="AT30094P"/>
    <property type="match status" value="1"/>
</dbReference>
<dbReference type="PANTHER" id="PTHR14969">
    <property type="entry name" value="SPHINGOSINE-1-PHOSPHATE PHOSPHOHYDROLASE"/>
    <property type="match status" value="1"/>
</dbReference>
<dbReference type="Pfam" id="PF01569">
    <property type="entry name" value="PAP2"/>
    <property type="match status" value="1"/>
</dbReference>
<dbReference type="SMART" id="SM00014">
    <property type="entry name" value="acidPPc"/>
    <property type="match status" value="1"/>
</dbReference>
<keyword evidence="1" id="KW-0812">Transmembrane</keyword>
<feature type="transmembrane region" description="Helical" evidence="1">
    <location>
        <begin position="158"/>
        <end position="175"/>
    </location>
</feature>
<feature type="domain" description="Phosphatidic acid phosphatase type 2/haloperoxidase" evidence="2">
    <location>
        <begin position="60"/>
        <end position="175"/>
    </location>
</feature>
<comment type="caution">
    <text evidence="3">The sequence shown here is derived from an EMBL/GenBank/DDBJ whole genome shotgun (WGS) entry which is preliminary data.</text>
</comment>
<organism evidence="3 4">
    <name type="scientific">Psychroflexus lacisalsi</name>
    <dbReference type="NCBI Taxonomy" id="503928"/>
    <lineage>
        <taxon>Bacteria</taxon>
        <taxon>Pseudomonadati</taxon>
        <taxon>Bacteroidota</taxon>
        <taxon>Flavobacteriia</taxon>
        <taxon>Flavobacteriales</taxon>
        <taxon>Flavobacteriaceae</taxon>
        <taxon>Psychroflexus</taxon>
    </lineage>
</organism>
<sequence>MIEQLQTLDRELFLFLNNLGVKEWDWFWVLLTEKETSYPLYGILLILIYRKIKLKGLLITVLVVGLMITFTDQLANFFKDTFERLRPCNEPFIEYGRFLAKRCGKFGYFSGHAISSFAVATLVSNLLRPYYKYAFYWLFFWAFMVTYSRIYVGVHYPGDIITGASLGILTGYLFLKLHSYLKSRFDTVQ</sequence>
<dbReference type="Proteomes" id="UP001500185">
    <property type="component" value="Unassembled WGS sequence"/>
</dbReference>
<keyword evidence="4" id="KW-1185">Reference proteome</keyword>